<name>A0A1M4YD76_9CLOT</name>
<evidence type="ECO:0000313" key="2">
    <source>
        <dbReference type="Proteomes" id="UP000184423"/>
    </source>
</evidence>
<reference evidence="2" key="1">
    <citation type="submission" date="2016-11" db="EMBL/GenBank/DDBJ databases">
        <authorList>
            <person name="Varghese N."/>
            <person name="Submissions S."/>
        </authorList>
    </citation>
    <scope>NUCLEOTIDE SEQUENCE [LARGE SCALE GENOMIC DNA]</scope>
    <source>
        <strain evidence="2">DSM 10124</strain>
    </source>
</reference>
<protein>
    <submittedName>
        <fullName evidence="1">Uncharacterized protein</fullName>
    </submittedName>
</protein>
<dbReference type="AlphaFoldDB" id="A0A1M4YD76"/>
<proteinExistence type="predicted"/>
<gene>
    <name evidence="1" type="ORF">SAMN02746091_01633</name>
</gene>
<accession>A0A1M4YD76</accession>
<dbReference type="RefSeq" id="WP_027309174.1">
    <property type="nucleotide sequence ID" value="NZ_FQVG01000030.1"/>
</dbReference>
<sequence length="127" mass="14830">MINSTSIRENKISLLKASKIISEQLNTDEKKVYKALLELAHKGSCEIENLNNRFYVDNERLSDIKQKITELLNDENKDKNKQHNNKNNNQFDRSYIEMILLLNKKGLDSKDIAEIMKEVDKVYSAKK</sequence>
<keyword evidence="2" id="KW-1185">Reference proteome</keyword>
<dbReference type="EMBL" id="FQVG01000030">
    <property type="protein sequence ID" value="SHF03697.1"/>
    <property type="molecule type" value="Genomic_DNA"/>
</dbReference>
<organism evidence="1 2">
    <name type="scientific">Caloramator proteoclasticus DSM 10124</name>
    <dbReference type="NCBI Taxonomy" id="1121262"/>
    <lineage>
        <taxon>Bacteria</taxon>
        <taxon>Bacillati</taxon>
        <taxon>Bacillota</taxon>
        <taxon>Clostridia</taxon>
        <taxon>Eubacteriales</taxon>
        <taxon>Clostridiaceae</taxon>
        <taxon>Caloramator</taxon>
    </lineage>
</organism>
<dbReference type="Proteomes" id="UP000184423">
    <property type="component" value="Unassembled WGS sequence"/>
</dbReference>
<evidence type="ECO:0000313" key="1">
    <source>
        <dbReference type="EMBL" id="SHF03697.1"/>
    </source>
</evidence>